<dbReference type="AlphaFoldDB" id="A0ABC8MAJ2"/>
<feature type="region of interest" description="Disordered" evidence="1">
    <location>
        <begin position="1"/>
        <end position="56"/>
    </location>
</feature>
<dbReference type="PANTHER" id="PTHR47479:SF2">
    <property type="entry name" value="OS05G0393200 PROTEIN"/>
    <property type="match status" value="1"/>
</dbReference>
<evidence type="ECO:0000313" key="3">
    <source>
        <dbReference type="Proteomes" id="UP001642260"/>
    </source>
</evidence>
<accession>A0ABC8MAJ2</accession>
<gene>
    <name evidence="2" type="ORF">ERUC_LOCUS45393</name>
</gene>
<dbReference type="InterPro" id="IPR044196">
    <property type="entry name" value="At5g19025-like"/>
</dbReference>
<dbReference type="EMBL" id="CAKOAT010999557">
    <property type="protein sequence ID" value="CAH8392910.1"/>
    <property type="molecule type" value="Genomic_DNA"/>
</dbReference>
<dbReference type="PANTHER" id="PTHR47479">
    <property type="entry name" value="OS05G0393200 PROTEIN"/>
    <property type="match status" value="1"/>
</dbReference>
<name>A0ABC8MAJ2_ERUVS</name>
<protein>
    <submittedName>
        <fullName evidence="2">Uncharacterized protein</fullName>
    </submittedName>
</protein>
<feature type="compositionally biased region" description="Low complexity" evidence="1">
    <location>
        <begin position="26"/>
        <end position="40"/>
    </location>
</feature>
<keyword evidence="3" id="KW-1185">Reference proteome</keyword>
<proteinExistence type="predicted"/>
<evidence type="ECO:0000256" key="1">
    <source>
        <dbReference type="SAM" id="MobiDB-lite"/>
    </source>
</evidence>
<comment type="caution">
    <text evidence="2">The sequence shown here is derived from an EMBL/GenBank/DDBJ whole genome shotgun (WGS) entry which is preliminary data.</text>
</comment>
<sequence length="152" mass="16962">MVSDSSSLMNPSSYSPSPSSSPPTSPTSSTPSLSSSLTSLPSPPKHHPSSPSPFSSSPHRLLFLAMEFDLQTEEYVKSSKEIDRLPWKGGSESNRQYEFLRGELRRTAPVNGRALLLFRSRWGCSVAKLEAWGAKRGRRHKKYVNVRPHYKT</sequence>
<organism evidence="2 3">
    <name type="scientific">Eruca vesicaria subsp. sativa</name>
    <name type="common">Garden rocket</name>
    <name type="synonym">Eruca sativa</name>
    <dbReference type="NCBI Taxonomy" id="29727"/>
    <lineage>
        <taxon>Eukaryota</taxon>
        <taxon>Viridiplantae</taxon>
        <taxon>Streptophyta</taxon>
        <taxon>Embryophyta</taxon>
        <taxon>Tracheophyta</taxon>
        <taxon>Spermatophyta</taxon>
        <taxon>Magnoliopsida</taxon>
        <taxon>eudicotyledons</taxon>
        <taxon>Gunneridae</taxon>
        <taxon>Pentapetalae</taxon>
        <taxon>rosids</taxon>
        <taxon>malvids</taxon>
        <taxon>Brassicales</taxon>
        <taxon>Brassicaceae</taxon>
        <taxon>Brassiceae</taxon>
        <taxon>Eruca</taxon>
    </lineage>
</organism>
<evidence type="ECO:0000313" key="2">
    <source>
        <dbReference type="EMBL" id="CAH8392910.1"/>
    </source>
</evidence>
<feature type="compositionally biased region" description="Low complexity" evidence="1">
    <location>
        <begin position="1"/>
        <end position="18"/>
    </location>
</feature>
<reference evidence="2 3" key="1">
    <citation type="submission" date="2022-03" db="EMBL/GenBank/DDBJ databases">
        <authorList>
            <person name="Macdonald S."/>
            <person name="Ahmed S."/>
            <person name="Newling K."/>
        </authorList>
    </citation>
    <scope>NUCLEOTIDE SEQUENCE [LARGE SCALE GENOMIC DNA]</scope>
</reference>
<dbReference type="Proteomes" id="UP001642260">
    <property type="component" value="Unassembled WGS sequence"/>
</dbReference>